<dbReference type="PANTHER" id="PTHR30081">
    <property type="entry name" value="PROTEIN-EXPORT MEMBRANE PROTEIN SEC"/>
    <property type="match status" value="1"/>
</dbReference>
<keyword evidence="7" id="KW-0811">Translocation</keyword>
<keyword evidence="2" id="KW-0813">Transport</keyword>
<keyword evidence="6 9" id="KW-1133">Transmembrane helix</keyword>
<comment type="caution">
    <text evidence="11">The sequence shown here is derived from an EMBL/GenBank/DDBJ whole genome shotgun (WGS) entry which is preliminary data.</text>
</comment>
<gene>
    <name evidence="11" type="ORF">ENN52_03550</name>
</gene>
<evidence type="ECO:0000259" key="10">
    <source>
        <dbReference type="Pfam" id="PF03176"/>
    </source>
</evidence>
<dbReference type="SUPFAM" id="SSF82866">
    <property type="entry name" value="Multidrug efflux transporter AcrB transmembrane domain"/>
    <property type="match status" value="1"/>
</dbReference>
<protein>
    <submittedName>
        <fullName evidence="11">RND family transporter</fullName>
    </submittedName>
</protein>
<feature type="non-terminal residue" evidence="11">
    <location>
        <position position="258"/>
    </location>
</feature>
<keyword evidence="3" id="KW-1003">Cell membrane</keyword>
<dbReference type="InterPro" id="IPR004869">
    <property type="entry name" value="MMPL_dom"/>
</dbReference>
<evidence type="ECO:0000256" key="2">
    <source>
        <dbReference type="ARBA" id="ARBA00022448"/>
    </source>
</evidence>
<dbReference type="InterPro" id="IPR022813">
    <property type="entry name" value="SecD/SecF_arch_bac"/>
</dbReference>
<dbReference type="GO" id="GO:0015031">
    <property type="term" value="P:protein transport"/>
    <property type="evidence" value="ECO:0007669"/>
    <property type="project" value="UniProtKB-KW"/>
</dbReference>
<evidence type="ECO:0000256" key="8">
    <source>
        <dbReference type="ARBA" id="ARBA00023136"/>
    </source>
</evidence>
<sequence length="258" mass="27706">MKTPYERLADAINAHTAVVFGVAMAVFLIALFGLSMVTMETGDDTYIDKDTPRGALLSHYKDTYGSDAIMLIFECDDVTDPAVLNYIDRLEETIRRERYIDSASGITDMMKQINGGVLPASIAEVSAIKSAIPAATLERYLPSSMMTITGVTLEPGIQSSVQQQVLDNIRTIISISSPPPGLTVTVSGTPAFSQEMGQEMGSSMGILIMAAMLLMLLAVSTLFSHVRYRLLPVAIVAVGVILTFGLMGLFGIPISMTV</sequence>
<dbReference type="Gene3D" id="1.20.1640.10">
    <property type="entry name" value="Multidrug efflux transporter AcrB transmembrane domain"/>
    <property type="match status" value="1"/>
</dbReference>
<comment type="subcellular location">
    <subcellularLocation>
        <location evidence="1">Membrane</location>
        <topology evidence="1">Multi-pass membrane protein</topology>
    </subcellularLocation>
</comment>
<feature type="transmembrane region" description="Helical" evidence="9">
    <location>
        <begin position="12"/>
        <end position="34"/>
    </location>
</feature>
<evidence type="ECO:0000256" key="3">
    <source>
        <dbReference type="ARBA" id="ARBA00022475"/>
    </source>
</evidence>
<evidence type="ECO:0000256" key="5">
    <source>
        <dbReference type="ARBA" id="ARBA00022927"/>
    </source>
</evidence>
<feature type="transmembrane region" description="Helical" evidence="9">
    <location>
        <begin position="204"/>
        <end position="224"/>
    </location>
</feature>
<reference evidence="11" key="1">
    <citation type="journal article" date="2020" name="mSystems">
        <title>Genome- and Community-Level Interaction Insights into Carbon Utilization and Element Cycling Functions of Hydrothermarchaeota in Hydrothermal Sediment.</title>
        <authorList>
            <person name="Zhou Z."/>
            <person name="Liu Y."/>
            <person name="Xu W."/>
            <person name="Pan J."/>
            <person name="Luo Z.H."/>
            <person name="Li M."/>
        </authorList>
    </citation>
    <scope>NUCLEOTIDE SEQUENCE</scope>
    <source>
        <strain evidence="11">SpSt-1183</strain>
    </source>
</reference>
<evidence type="ECO:0000256" key="9">
    <source>
        <dbReference type="SAM" id="Phobius"/>
    </source>
</evidence>
<keyword evidence="5" id="KW-0653">Protein transport</keyword>
<keyword evidence="4 9" id="KW-0812">Transmembrane</keyword>
<organism evidence="11">
    <name type="scientific">Methanofollis liminatans</name>
    <dbReference type="NCBI Taxonomy" id="2201"/>
    <lineage>
        <taxon>Archaea</taxon>
        <taxon>Methanobacteriati</taxon>
        <taxon>Methanobacteriota</taxon>
        <taxon>Stenosarchaea group</taxon>
        <taxon>Methanomicrobia</taxon>
        <taxon>Methanomicrobiales</taxon>
        <taxon>Methanomicrobiaceae</taxon>
        <taxon>Methanofollis</taxon>
    </lineage>
</organism>
<evidence type="ECO:0000313" key="11">
    <source>
        <dbReference type="EMBL" id="HDS63201.1"/>
    </source>
</evidence>
<accession>A0A831LF02</accession>
<feature type="transmembrane region" description="Helical" evidence="9">
    <location>
        <begin position="230"/>
        <end position="252"/>
    </location>
</feature>
<dbReference type="Pfam" id="PF03176">
    <property type="entry name" value="MMPL"/>
    <property type="match status" value="1"/>
</dbReference>
<dbReference type="Proteomes" id="UP000885648">
    <property type="component" value="Unassembled WGS sequence"/>
</dbReference>
<evidence type="ECO:0000256" key="7">
    <source>
        <dbReference type="ARBA" id="ARBA00023010"/>
    </source>
</evidence>
<name>A0A831LF02_9EURY</name>
<dbReference type="GO" id="GO:0005886">
    <property type="term" value="C:plasma membrane"/>
    <property type="evidence" value="ECO:0007669"/>
    <property type="project" value="TreeGrafter"/>
</dbReference>
<evidence type="ECO:0000256" key="4">
    <source>
        <dbReference type="ARBA" id="ARBA00022692"/>
    </source>
</evidence>
<dbReference type="AlphaFoldDB" id="A0A831LF02"/>
<dbReference type="EMBL" id="DSBY01000148">
    <property type="protein sequence ID" value="HDS63201.1"/>
    <property type="molecule type" value="Genomic_DNA"/>
</dbReference>
<feature type="domain" description="Membrane transport protein MMPL" evidence="10">
    <location>
        <begin position="149"/>
        <end position="249"/>
    </location>
</feature>
<proteinExistence type="predicted"/>
<dbReference type="PANTHER" id="PTHR30081:SF10">
    <property type="entry name" value="SSD DOMAIN-CONTAINING PROTEIN"/>
    <property type="match status" value="1"/>
</dbReference>
<keyword evidence="8 9" id="KW-0472">Membrane</keyword>
<evidence type="ECO:0000256" key="1">
    <source>
        <dbReference type="ARBA" id="ARBA00004141"/>
    </source>
</evidence>
<evidence type="ECO:0000256" key="6">
    <source>
        <dbReference type="ARBA" id="ARBA00022989"/>
    </source>
</evidence>